<proteinExistence type="predicted"/>
<sequence>MILVKELKVAIEVEREENGWFSKESLSKTITTMMDKENELGVSLKKNLEKWRRKLSEPGFMSGYIDRFIQNLKEFCKVVNEL</sequence>
<dbReference type="InParanoid" id="A0A5E4FSV2"/>
<dbReference type="Proteomes" id="UP000327085">
    <property type="component" value="Chromosome 4"/>
</dbReference>
<dbReference type="EMBL" id="CABIKO010000192">
    <property type="protein sequence ID" value="VVA30524.1"/>
    <property type="molecule type" value="Genomic_DNA"/>
</dbReference>
<dbReference type="GO" id="GO:0016740">
    <property type="term" value="F:transferase activity"/>
    <property type="evidence" value="ECO:0007669"/>
    <property type="project" value="UniProtKB-KW"/>
</dbReference>
<dbReference type="OMA" id="KTITTMM"/>
<accession>A0A5E4FSV2</accession>
<evidence type="ECO:0000313" key="2">
    <source>
        <dbReference type="Proteomes" id="UP000327085"/>
    </source>
</evidence>
<name>A0A5E4FSV2_PRUDU</name>
<gene>
    <name evidence="1" type="ORF">ALMOND_2B027988</name>
</gene>
<protein>
    <submittedName>
        <fullName evidence="1">PREDICTED: UDP-glycosyltransferase</fullName>
    </submittedName>
</protein>
<reference evidence="2" key="1">
    <citation type="journal article" date="2020" name="Plant J.">
        <title>Transposons played a major role in the diversification between the closely related almond and peach genomes: results from the almond genome sequence.</title>
        <authorList>
            <person name="Alioto T."/>
            <person name="Alexiou K.G."/>
            <person name="Bardil A."/>
            <person name="Barteri F."/>
            <person name="Castanera R."/>
            <person name="Cruz F."/>
            <person name="Dhingra A."/>
            <person name="Duval H."/>
            <person name="Fernandez I Marti A."/>
            <person name="Frias L."/>
            <person name="Galan B."/>
            <person name="Garcia J.L."/>
            <person name="Howad W."/>
            <person name="Gomez-Garrido J."/>
            <person name="Gut M."/>
            <person name="Julca I."/>
            <person name="Morata J."/>
            <person name="Puigdomenech P."/>
            <person name="Ribeca P."/>
            <person name="Rubio Cabetas M.J."/>
            <person name="Vlasova A."/>
            <person name="Wirthensohn M."/>
            <person name="Garcia-Mas J."/>
            <person name="Gabaldon T."/>
            <person name="Casacuberta J.M."/>
            <person name="Arus P."/>
        </authorList>
    </citation>
    <scope>NUCLEOTIDE SEQUENCE [LARGE SCALE GENOMIC DNA]</scope>
    <source>
        <strain evidence="2">cv. Texas</strain>
    </source>
</reference>
<evidence type="ECO:0000313" key="1">
    <source>
        <dbReference type="EMBL" id="VVA30524.1"/>
    </source>
</evidence>
<keyword evidence="1" id="KW-0808">Transferase</keyword>
<organism evidence="1 2">
    <name type="scientific">Prunus dulcis</name>
    <name type="common">Almond</name>
    <name type="synonym">Amygdalus dulcis</name>
    <dbReference type="NCBI Taxonomy" id="3755"/>
    <lineage>
        <taxon>Eukaryota</taxon>
        <taxon>Viridiplantae</taxon>
        <taxon>Streptophyta</taxon>
        <taxon>Embryophyta</taxon>
        <taxon>Tracheophyta</taxon>
        <taxon>Spermatophyta</taxon>
        <taxon>Magnoliopsida</taxon>
        <taxon>eudicotyledons</taxon>
        <taxon>Gunneridae</taxon>
        <taxon>Pentapetalae</taxon>
        <taxon>rosids</taxon>
        <taxon>fabids</taxon>
        <taxon>Rosales</taxon>
        <taxon>Rosaceae</taxon>
        <taxon>Amygdaloideae</taxon>
        <taxon>Amygdaleae</taxon>
        <taxon>Prunus</taxon>
    </lineage>
</organism>
<dbReference type="SUPFAM" id="SSF53756">
    <property type="entry name" value="UDP-Glycosyltransferase/glycogen phosphorylase"/>
    <property type="match status" value="1"/>
</dbReference>
<dbReference type="Gramene" id="VVA30524">
    <property type="protein sequence ID" value="VVA30524"/>
    <property type="gene ID" value="Prudul26B027988"/>
</dbReference>
<dbReference type="AlphaFoldDB" id="A0A5E4FSV2"/>